<dbReference type="Gene3D" id="2.60.40.10">
    <property type="entry name" value="Immunoglobulins"/>
    <property type="match status" value="1"/>
</dbReference>
<dbReference type="InterPro" id="IPR014756">
    <property type="entry name" value="Ig_E-set"/>
</dbReference>
<feature type="compositionally biased region" description="Basic and acidic residues" evidence="1">
    <location>
        <begin position="393"/>
        <end position="411"/>
    </location>
</feature>
<evidence type="ECO:0000313" key="3">
    <source>
        <dbReference type="EMBL" id="KAJ8754195.1"/>
    </source>
</evidence>
<evidence type="ECO:0000313" key="4">
    <source>
        <dbReference type="Proteomes" id="UP001159364"/>
    </source>
</evidence>
<dbReference type="SUPFAM" id="SSF81296">
    <property type="entry name" value="E set domains"/>
    <property type="match status" value="1"/>
</dbReference>
<feature type="region of interest" description="Disordered" evidence="1">
    <location>
        <begin position="121"/>
        <end position="149"/>
    </location>
</feature>
<dbReference type="InterPro" id="IPR013783">
    <property type="entry name" value="Ig-like_fold"/>
</dbReference>
<dbReference type="CDD" id="cd02859">
    <property type="entry name" value="E_set_AMPKbeta_like_N"/>
    <property type="match status" value="1"/>
</dbReference>
<dbReference type="PANTHER" id="PTHR47434:SF2">
    <property type="entry name" value="PROTEIN PTST HOMOLOG 3, CHLOROPLASTIC"/>
    <property type="match status" value="1"/>
</dbReference>
<dbReference type="Proteomes" id="UP001159364">
    <property type="component" value="Linkage Group LG09"/>
</dbReference>
<comment type="caution">
    <text evidence="3">The sequence shown here is derived from an EMBL/GenBank/DDBJ whole genome shotgun (WGS) entry which is preliminary data.</text>
</comment>
<name>A0AAV8SPL9_9ROSI</name>
<organism evidence="3 4">
    <name type="scientific">Erythroxylum novogranatense</name>
    <dbReference type="NCBI Taxonomy" id="1862640"/>
    <lineage>
        <taxon>Eukaryota</taxon>
        <taxon>Viridiplantae</taxon>
        <taxon>Streptophyta</taxon>
        <taxon>Embryophyta</taxon>
        <taxon>Tracheophyta</taxon>
        <taxon>Spermatophyta</taxon>
        <taxon>Magnoliopsida</taxon>
        <taxon>eudicotyledons</taxon>
        <taxon>Gunneridae</taxon>
        <taxon>Pentapetalae</taxon>
        <taxon>rosids</taxon>
        <taxon>fabids</taxon>
        <taxon>Malpighiales</taxon>
        <taxon>Erythroxylaceae</taxon>
        <taxon>Erythroxylum</taxon>
    </lineage>
</organism>
<evidence type="ECO:0000256" key="1">
    <source>
        <dbReference type="SAM" id="MobiDB-lite"/>
    </source>
</evidence>
<feature type="domain" description="AMP-activated protein kinase glycogen-binding" evidence="2">
    <location>
        <begin position="533"/>
        <end position="623"/>
    </location>
</feature>
<protein>
    <recommendedName>
        <fullName evidence="2">AMP-activated protein kinase glycogen-binding domain-containing protein</fullName>
    </recommendedName>
</protein>
<accession>A0AAV8SPL9</accession>
<dbReference type="InterPro" id="IPR032640">
    <property type="entry name" value="AMPK1_CBM"/>
</dbReference>
<keyword evidence="4" id="KW-1185">Reference proteome</keyword>
<reference evidence="3 4" key="1">
    <citation type="submission" date="2021-09" db="EMBL/GenBank/DDBJ databases">
        <title>Genomic insights and catalytic innovation underlie evolution of tropane alkaloids biosynthesis.</title>
        <authorList>
            <person name="Wang Y.-J."/>
            <person name="Tian T."/>
            <person name="Huang J.-P."/>
            <person name="Huang S.-X."/>
        </authorList>
    </citation>
    <scope>NUCLEOTIDE SEQUENCE [LARGE SCALE GENOMIC DNA]</scope>
    <source>
        <strain evidence="3">KIB-2018</strain>
        <tissue evidence="3">Leaf</tissue>
    </source>
</reference>
<evidence type="ECO:0000259" key="2">
    <source>
        <dbReference type="Pfam" id="PF16561"/>
    </source>
</evidence>
<gene>
    <name evidence="3" type="ORF">K2173_002095</name>
</gene>
<feature type="compositionally biased region" description="Basic and acidic residues" evidence="1">
    <location>
        <begin position="121"/>
        <end position="133"/>
    </location>
</feature>
<dbReference type="PANTHER" id="PTHR47434">
    <property type="entry name" value="PROTEIN PTST HOMOLOG 3, CHLOROPLASTIC"/>
    <property type="match status" value="1"/>
</dbReference>
<dbReference type="GO" id="GO:0009507">
    <property type="term" value="C:chloroplast"/>
    <property type="evidence" value="ECO:0007669"/>
    <property type="project" value="UniProtKB-ARBA"/>
</dbReference>
<dbReference type="EMBL" id="JAIWQS010000009">
    <property type="protein sequence ID" value="KAJ8754195.1"/>
    <property type="molecule type" value="Genomic_DNA"/>
</dbReference>
<feature type="region of interest" description="Disordered" evidence="1">
    <location>
        <begin position="393"/>
        <end position="418"/>
    </location>
</feature>
<dbReference type="AlphaFoldDB" id="A0AAV8SPL9"/>
<proteinExistence type="predicted"/>
<sequence>MAISVCKFPCALSPTSASPCLSIQQHQLLGFGLRWKIYEYPYRERFKICACSVKKSRRKVKSNAELCNDIREFLMAVGLPDDHVPTMKELSDEGRTDLANIVRRRGYKFIRNLLSSSVKADTDVPDLEKRSTHGQDLSSASKGQDEKVRDAMGDALVPPKVLTASGHFDSLVVDLEHDSGDHSYNSLGIPLNSSSEEMTVSNLDKQDEDVQNITVSGSLPSVSYATEPQDEDIKHVKDGSMSRQSSTVEPQDKEICGMVEDISLETEVSVVNNNQYSLKAYEDISSDENNSKPLQTSANFPLESEVLSHSKNQDENKNNMAEETLSATDYGNYADTVPECNNTSHGLMPMHSTQASTLEEVAAKFIESGDLDVIEDDAYGILKERDGISNEGFDLKKSTDMRSKNPSKESFGHAFSMSNPASTKNGIISRPELAAADDLLRDGCSAADAYSGKELDAATTGRQNQVDINHLKSMLYEKELELSRLKELVDREKLALSALQTKAEIEISKAQKLISEKDAELIAAEESLSGLVEVKIQYCGEGDVVEVTGSFNGWHHRIRMDPQPFSTARDSTGSRKSRVWSTMLWLYPGVYEIKFIVDGHWKVDPLREVVTGSGISNNILRVDG</sequence>
<dbReference type="Pfam" id="PF16561">
    <property type="entry name" value="AMPK1_CBM"/>
    <property type="match status" value="1"/>
</dbReference>